<protein>
    <submittedName>
        <fullName evidence="2">Type II toxin-antitoxin system RelE/ParE family toxin</fullName>
    </submittedName>
</protein>
<keyword evidence="3" id="KW-1185">Reference proteome</keyword>
<dbReference type="Proteomes" id="UP001366085">
    <property type="component" value="Unassembled WGS sequence"/>
</dbReference>
<dbReference type="Gene3D" id="3.30.2310.20">
    <property type="entry name" value="RelE-like"/>
    <property type="match status" value="1"/>
</dbReference>
<proteinExistence type="predicted"/>
<comment type="caution">
    <text evidence="2">The sequence shown here is derived from an EMBL/GenBank/DDBJ whole genome shotgun (WGS) entry which is preliminary data.</text>
</comment>
<name>A0ABU8LJF1_9MICO</name>
<sequence>MSLPLRRRSLADADVEDAVAWYISEAGPDVALDLVDDIERAYELIAQNPGIGSMRIGLEIGIPALRTFTLERFPYAIFTMEYADRVEVWRVLHTSRDLGSLLNDE</sequence>
<keyword evidence="1" id="KW-1277">Toxin-antitoxin system</keyword>
<evidence type="ECO:0000256" key="1">
    <source>
        <dbReference type="ARBA" id="ARBA00022649"/>
    </source>
</evidence>
<accession>A0ABU8LJF1</accession>
<gene>
    <name evidence="2" type="ORF">WDU93_07035</name>
</gene>
<dbReference type="EMBL" id="JBBDGN010000005">
    <property type="protein sequence ID" value="MEJ1091449.1"/>
    <property type="molecule type" value="Genomic_DNA"/>
</dbReference>
<dbReference type="InterPro" id="IPR007712">
    <property type="entry name" value="RelE/ParE_toxin"/>
</dbReference>
<evidence type="ECO:0000313" key="3">
    <source>
        <dbReference type="Proteomes" id="UP001366085"/>
    </source>
</evidence>
<evidence type="ECO:0000313" key="2">
    <source>
        <dbReference type="EMBL" id="MEJ1091449.1"/>
    </source>
</evidence>
<reference evidence="2 3" key="1">
    <citation type="submission" date="2024-02" db="EMBL/GenBank/DDBJ databases">
        <authorList>
            <person name="Saticioglu I.B."/>
        </authorList>
    </citation>
    <scope>NUCLEOTIDE SEQUENCE [LARGE SCALE GENOMIC DNA]</scope>
    <source>
        <strain evidence="2 3">Mu-43</strain>
    </source>
</reference>
<organism evidence="2 3">
    <name type="scientific">Microbacterium istanbulense</name>
    <dbReference type="NCBI Taxonomy" id="3122049"/>
    <lineage>
        <taxon>Bacteria</taxon>
        <taxon>Bacillati</taxon>
        <taxon>Actinomycetota</taxon>
        <taxon>Actinomycetes</taxon>
        <taxon>Micrococcales</taxon>
        <taxon>Microbacteriaceae</taxon>
        <taxon>Microbacterium</taxon>
    </lineage>
</organism>
<dbReference type="Pfam" id="PF05016">
    <property type="entry name" value="ParE_toxin"/>
    <property type="match status" value="1"/>
</dbReference>
<dbReference type="InterPro" id="IPR035093">
    <property type="entry name" value="RelE/ParE_toxin_dom_sf"/>
</dbReference>
<dbReference type="RefSeq" id="WP_337318980.1">
    <property type="nucleotide sequence ID" value="NZ_JBBDGN010000005.1"/>
</dbReference>